<evidence type="ECO:0000313" key="3">
    <source>
        <dbReference type="Proteomes" id="UP001642360"/>
    </source>
</evidence>
<evidence type="ECO:0000256" key="1">
    <source>
        <dbReference type="SAM" id="MobiDB-lite"/>
    </source>
</evidence>
<protein>
    <recommendedName>
        <fullName evidence="4">Transmembrane protein</fullName>
    </recommendedName>
</protein>
<comment type="caution">
    <text evidence="2">The sequence shown here is derived from an EMBL/GenBank/DDBJ whole genome shotgun (WGS) entry which is preliminary data.</text>
</comment>
<sequence length="143" mass="16254">MEVGSERDVELFEKGGSTVSFVIGGGFVFRGNFVEQLVSVRWQTVVTGVGMGLENYLGVSLAWQLLAVVGSGWLCCRDCHWWRSMTVAGRQRYRLLSEKDSESVRDGERLRKREKHRERERGGSVLSEKRDGERVSRLGEETK</sequence>
<gene>
    <name evidence="2" type="ORF">ILEXP_LOCUS30022</name>
</gene>
<evidence type="ECO:0008006" key="4">
    <source>
        <dbReference type="Google" id="ProtNLM"/>
    </source>
</evidence>
<dbReference type="EMBL" id="CAUOFW020003647">
    <property type="protein sequence ID" value="CAK9161229.1"/>
    <property type="molecule type" value="Genomic_DNA"/>
</dbReference>
<keyword evidence="3" id="KW-1185">Reference proteome</keyword>
<name>A0ABC8T1C2_9AQUA</name>
<evidence type="ECO:0000313" key="2">
    <source>
        <dbReference type="EMBL" id="CAK9161229.1"/>
    </source>
</evidence>
<feature type="region of interest" description="Disordered" evidence="1">
    <location>
        <begin position="105"/>
        <end position="143"/>
    </location>
</feature>
<organism evidence="2 3">
    <name type="scientific">Ilex paraguariensis</name>
    <name type="common">yerba mate</name>
    <dbReference type="NCBI Taxonomy" id="185542"/>
    <lineage>
        <taxon>Eukaryota</taxon>
        <taxon>Viridiplantae</taxon>
        <taxon>Streptophyta</taxon>
        <taxon>Embryophyta</taxon>
        <taxon>Tracheophyta</taxon>
        <taxon>Spermatophyta</taxon>
        <taxon>Magnoliopsida</taxon>
        <taxon>eudicotyledons</taxon>
        <taxon>Gunneridae</taxon>
        <taxon>Pentapetalae</taxon>
        <taxon>asterids</taxon>
        <taxon>campanulids</taxon>
        <taxon>Aquifoliales</taxon>
        <taxon>Aquifoliaceae</taxon>
        <taxon>Ilex</taxon>
    </lineage>
</organism>
<dbReference type="Proteomes" id="UP001642360">
    <property type="component" value="Unassembled WGS sequence"/>
</dbReference>
<reference evidence="2 3" key="1">
    <citation type="submission" date="2024-02" db="EMBL/GenBank/DDBJ databases">
        <authorList>
            <person name="Vignale AGUSTIN F."/>
            <person name="Sosa J E."/>
            <person name="Modenutti C."/>
        </authorList>
    </citation>
    <scope>NUCLEOTIDE SEQUENCE [LARGE SCALE GENOMIC DNA]</scope>
</reference>
<accession>A0ABC8T1C2</accession>
<dbReference type="AlphaFoldDB" id="A0ABC8T1C2"/>
<proteinExistence type="predicted"/>